<dbReference type="GO" id="GO:0006531">
    <property type="term" value="P:aspartate metabolic process"/>
    <property type="evidence" value="ECO:0007669"/>
    <property type="project" value="TreeGrafter"/>
</dbReference>
<dbReference type="EMBL" id="KB206395">
    <property type="protein sequence ID" value="ELP92069.1"/>
    <property type="molecule type" value="Genomic_DNA"/>
</dbReference>
<dbReference type="OMA" id="EICENYV"/>
<dbReference type="EC" id="4.2.1.2" evidence="2"/>
<sequence>MATEYRIEKDSLGEMQVPKDAFYGAQTVRAINNFKITHQRCDPDFIHAMGYVKEATAFANHADGILDKTKCDAIMQAAHELAEGKFDEWVVVDPIQGGAGTSFNMNCNEIVANRALEILGFGKYRPDVISANTHVNMSQSTNDAFPTAFHIAGLWKIDRLVAEMKLCYNEIEKKAVEFKDFLKMGRTHLQDAVPITFAQELRAYNCIIKRGWERLERSKGAFEGINMGATAVGTGLNAEPTFITSVVAKLAELSKTNVHNVEDLVDGTQNSDCYLEVHAALAIIACCMSKVANDLRIMTSGPRCGLGEIQLPPRQPGSSIMPGKVNPVIAEVMNQTCFQIIGNNTTAMWAAAAGQFELNVMEPVMFYDILLSLEMLKNAFSTFRINLVLDLKANKERMQWFIDNSVGIITALNPHVGYEVAAATAKEAISTGRPVREIILEKGVLTKEQLDIILCPDEMTTPGIAGARLLQKKN</sequence>
<dbReference type="AlphaFoldDB" id="A0A0A1UFZ5"/>
<dbReference type="GO" id="GO:0006099">
    <property type="term" value="P:tricarboxylic acid cycle"/>
    <property type="evidence" value="ECO:0007669"/>
    <property type="project" value="InterPro"/>
</dbReference>
<dbReference type="KEGG" id="eiv:EIN_379360"/>
<dbReference type="PROSITE" id="PS00163">
    <property type="entry name" value="FUMARATE_LYASES"/>
    <property type="match status" value="1"/>
</dbReference>
<protein>
    <recommendedName>
        <fullName evidence="2">fumarate hydratase</fullName>
        <ecNumber evidence="2">4.2.1.2</ecNumber>
    </recommendedName>
</protein>
<dbReference type="GO" id="GO:0004333">
    <property type="term" value="F:fumarate hydratase activity"/>
    <property type="evidence" value="ECO:0007669"/>
    <property type="project" value="UniProtKB-EC"/>
</dbReference>
<dbReference type="FunFam" id="1.10.40.30:FF:000002">
    <property type="entry name" value="Fumarate hydratase class II"/>
    <property type="match status" value="1"/>
</dbReference>
<keyword evidence="7" id="KW-1185">Reference proteome</keyword>
<dbReference type="Pfam" id="PF10415">
    <property type="entry name" value="FumaraseC_C"/>
    <property type="match status" value="1"/>
</dbReference>
<feature type="domain" description="Fumarase C C-terminal" evidence="5">
    <location>
        <begin position="408"/>
        <end position="460"/>
    </location>
</feature>
<evidence type="ECO:0000259" key="4">
    <source>
        <dbReference type="Pfam" id="PF00206"/>
    </source>
</evidence>
<dbReference type="Proteomes" id="UP000014680">
    <property type="component" value="Unassembled WGS sequence"/>
</dbReference>
<dbReference type="VEuPathDB" id="AmoebaDB:EIN_379360"/>
<dbReference type="GO" id="GO:0005829">
    <property type="term" value="C:cytosol"/>
    <property type="evidence" value="ECO:0007669"/>
    <property type="project" value="TreeGrafter"/>
</dbReference>
<dbReference type="PRINTS" id="PR00149">
    <property type="entry name" value="FUMRATELYASE"/>
</dbReference>
<name>A0A0A1UFZ5_ENTIV</name>
<dbReference type="Gene3D" id="1.10.40.30">
    <property type="entry name" value="Fumarase/aspartase (C-terminal domain)"/>
    <property type="match status" value="1"/>
</dbReference>
<dbReference type="InterPro" id="IPR020557">
    <property type="entry name" value="Fumarate_lyase_CS"/>
</dbReference>
<proteinExistence type="inferred from homology"/>
<dbReference type="PRINTS" id="PR00145">
    <property type="entry name" value="ARGSUCLYASE"/>
</dbReference>
<dbReference type="FunFam" id="1.20.200.10:FF:000001">
    <property type="entry name" value="Fumarate hydratase, mitochondrial"/>
    <property type="match status" value="1"/>
</dbReference>
<dbReference type="InterPro" id="IPR022761">
    <property type="entry name" value="Fumarate_lyase_N"/>
</dbReference>
<dbReference type="Pfam" id="PF00206">
    <property type="entry name" value="Lyase_1"/>
    <property type="match status" value="1"/>
</dbReference>
<dbReference type="Gene3D" id="1.10.275.10">
    <property type="entry name" value="Fumarase/aspartase (N-terminal domain)"/>
    <property type="match status" value="1"/>
</dbReference>
<keyword evidence="3 6" id="KW-0456">Lyase</keyword>
<feature type="domain" description="Fumarate lyase N-terminal" evidence="4">
    <location>
        <begin position="13"/>
        <end position="342"/>
    </location>
</feature>
<dbReference type="GeneID" id="14891073"/>
<evidence type="ECO:0000256" key="3">
    <source>
        <dbReference type="ARBA" id="ARBA00023239"/>
    </source>
</evidence>
<evidence type="ECO:0000256" key="2">
    <source>
        <dbReference type="ARBA" id="ARBA00012921"/>
    </source>
</evidence>
<evidence type="ECO:0000256" key="1">
    <source>
        <dbReference type="ARBA" id="ARBA00009084"/>
    </source>
</evidence>
<dbReference type="InterPro" id="IPR051546">
    <property type="entry name" value="Aspartate_Ammonia-Lyase"/>
</dbReference>
<evidence type="ECO:0000313" key="7">
    <source>
        <dbReference type="Proteomes" id="UP000014680"/>
    </source>
</evidence>
<dbReference type="NCBIfam" id="NF008909">
    <property type="entry name" value="PRK12273.1"/>
    <property type="match status" value="1"/>
</dbReference>
<dbReference type="PANTHER" id="PTHR42696:SF2">
    <property type="entry name" value="ASPARTATE AMMONIA-LYASE"/>
    <property type="match status" value="1"/>
</dbReference>
<dbReference type="OrthoDB" id="1738025at2759"/>
<evidence type="ECO:0000259" key="5">
    <source>
        <dbReference type="Pfam" id="PF10415"/>
    </source>
</evidence>
<dbReference type="SUPFAM" id="SSF48557">
    <property type="entry name" value="L-aspartase-like"/>
    <property type="match status" value="1"/>
</dbReference>
<dbReference type="RefSeq" id="XP_004258840.1">
    <property type="nucleotide sequence ID" value="XM_004258792.1"/>
</dbReference>
<dbReference type="InterPro" id="IPR008948">
    <property type="entry name" value="L-Aspartase-like"/>
</dbReference>
<dbReference type="GO" id="GO:0008797">
    <property type="term" value="F:aspartate ammonia-lyase activity"/>
    <property type="evidence" value="ECO:0007669"/>
    <property type="project" value="TreeGrafter"/>
</dbReference>
<dbReference type="InterPro" id="IPR000362">
    <property type="entry name" value="Fumarate_lyase_fam"/>
</dbReference>
<gene>
    <name evidence="6" type="ORF">EIN_379360</name>
</gene>
<accession>A0A0A1UFZ5</accession>
<evidence type="ECO:0000313" key="6">
    <source>
        <dbReference type="EMBL" id="ELP92069.1"/>
    </source>
</evidence>
<organism evidence="6 7">
    <name type="scientific">Entamoeba invadens IP1</name>
    <dbReference type="NCBI Taxonomy" id="370355"/>
    <lineage>
        <taxon>Eukaryota</taxon>
        <taxon>Amoebozoa</taxon>
        <taxon>Evosea</taxon>
        <taxon>Archamoebae</taxon>
        <taxon>Mastigamoebida</taxon>
        <taxon>Entamoebidae</taxon>
        <taxon>Entamoeba</taxon>
    </lineage>
</organism>
<reference evidence="6 7" key="1">
    <citation type="submission" date="2012-10" db="EMBL/GenBank/DDBJ databases">
        <authorList>
            <person name="Zafar N."/>
            <person name="Inman J."/>
            <person name="Hall N."/>
            <person name="Lorenzi H."/>
            <person name="Caler E."/>
        </authorList>
    </citation>
    <scope>NUCLEOTIDE SEQUENCE [LARGE SCALE GENOMIC DNA]</scope>
    <source>
        <strain evidence="6 7">IP1</strain>
    </source>
</reference>
<comment type="similarity">
    <text evidence="1">Belongs to the class-II fumarase/aspartase family. Fumarase subfamily.</text>
</comment>
<dbReference type="InterPro" id="IPR018951">
    <property type="entry name" value="Fumarase_C_C"/>
</dbReference>
<dbReference type="FunFam" id="1.10.275.10:FF:000001">
    <property type="entry name" value="Fumarate hydratase, mitochondrial"/>
    <property type="match status" value="1"/>
</dbReference>
<dbReference type="Gene3D" id="1.20.200.10">
    <property type="entry name" value="Fumarase/aspartase (Central domain)"/>
    <property type="match status" value="1"/>
</dbReference>
<dbReference type="PANTHER" id="PTHR42696">
    <property type="entry name" value="ASPARTATE AMMONIA-LYASE"/>
    <property type="match status" value="1"/>
</dbReference>
<dbReference type="InterPro" id="IPR024083">
    <property type="entry name" value="Fumarase/histidase_N"/>
</dbReference>